<comment type="caution">
    <text evidence="5">The sequence shown here is derived from an EMBL/GenBank/DDBJ whole genome shotgun (WGS) entry which is preliminary data.</text>
</comment>
<evidence type="ECO:0000256" key="3">
    <source>
        <dbReference type="SAM" id="SignalP"/>
    </source>
</evidence>
<evidence type="ECO:0000259" key="4">
    <source>
        <dbReference type="PROSITE" id="PS51352"/>
    </source>
</evidence>
<dbReference type="InterPro" id="IPR036249">
    <property type="entry name" value="Thioredoxin-like_sf"/>
</dbReference>
<organism evidence="5 6">
    <name type="scientific">Hyphococcus lacteus</name>
    <dbReference type="NCBI Taxonomy" id="3143536"/>
    <lineage>
        <taxon>Bacteria</taxon>
        <taxon>Pseudomonadati</taxon>
        <taxon>Pseudomonadota</taxon>
        <taxon>Alphaproteobacteria</taxon>
        <taxon>Parvularculales</taxon>
        <taxon>Parvularculaceae</taxon>
        <taxon>Hyphococcus</taxon>
    </lineage>
</organism>
<sequence>MRALLVAMISVGVVACGGAETGTTTDIPTQGVVSLSEQFTGDFDLIDENGAPVTDEDFEGKVMLVYFGFTNCPDVCPGDVGVMSATLNVLGDEASEVAPIFISVDPERDSPDALRDYFGFDDRIIALTGSMEAAAKAREGFKLYAQKEELPGSALGYTMNHGRFFYLTDRNGQPNYGVVGGVSPVELAELVRRNISQ</sequence>
<dbReference type="EMBL" id="JBEHZE010000001">
    <property type="protein sequence ID" value="MEX6633039.1"/>
    <property type="molecule type" value="Genomic_DNA"/>
</dbReference>
<dbReference type="RefSeq" id="WP_369312975.1">
    <property type="nucleotide sequence ID" value="NZ_JBEHZE010000001.1"/>
</dbReference>
<dbReference type="PANTHER" id="PTHR12151">
    <property type="entry name" value="ELECTRON TRANSPORT PROTIN SCO1/SENC FAMILY MEMBER"/>
    <property type="match status" value="1"/>
</dbReference>
<dbReference type="Gene3D" id="3.40.30.10">
    <property type="entry name" value="Glutaredoxin"/>
    <property type="match status" value="1"/>
</dbReference>
<feature type="chain" id="PRO_5046515012" evidence="3">
    <location>
        <begin position="16"/>
        <end position="197"/>
    </location>
</feature>
<dbReference type="PROSITE" id="PS51352">
    <property type="entry name" value="THIOREDOXIN_2"/>
    <property type="match status" value="1"/>
</dbReference>
<keyword evidence="3" id="KW-0732">Signal</keyword>
<dbReference type="PANTHER" id="PTHR12151:SF25">
    <property type="entry name" value="LINALOOL DEHYDRATASE_ISOMERASE DOMAIN-CONTAINING PROTEIN"/>
    <property type="match status" value="1"/>
</dbReference>
<dbReference type="Proteomes" id="UP001560685">
    <property type="component" value="Unassembled WGS sequence"/>
</dbReference>
<gene>
    <name evidence="5" type="ORF">ABFZ84_05700</name>
</gene>
<accession>A0ABV3Z2M5</accession>
<reference evidence="5 6" key="1">
    <citation type="submission" date="2024-05" db="EMBL/GenBank/DDBJ databases">
        <title>Three bacterial strains, DH-69, EH-24, and ECK-19 isolated from coastal sediments.</title>
        <authorList>
            <person name="Ye Y.-Q."/>
            <person name="Du Z.-J."/>
        </authorList>
    </citation>
    <scope>NUCLEOTIDE SEQUENCE [LARGE SCALE GENOMIC DNA]</scope>
    <source>
        <strain evidence="5 6">ECK-19</strain>
    </source>
</reference>
<feature type="signal peptide" evidence="3">
    <location>
        <begin position="1"/>
        <end position="15"/>
    </location>
</feature>
<evidence type="ECO:0000256" key="2">
    <source>
        <dbReference type="ARBA" id="ARBA00023008"/>
    </source>
</evidence>
<dbReference type="PROSITE" id="PS51257">
    <property type="entry name" value="PROKAR_LIPOPROTEIN"/>
    <property type="match status" value="1"/>
</dbReference>
<dbReference type="InterPro" id="IPR003782">
    <property type="entry name" value="SCO1/SenC"/>
</dbReference>
<evidence type="ECO:0000313" key="5">
    <source>
        <dbReference type="EMBL" id="MEX6633039.1"/>
    </source>
</evidence>
<protein>
    <submittedName>
        <fullName evidence="5">SCO family protein</fullName>
    </submittedName>
</protein>
<keyword evidence="2" id="KW-0186">Copper</keyword>
<proteinExistence type="inferred from homology"/>
<dbReference type="CDD" id="cd02968">
    <property type="entry name" value="SCO"/>
    <property type="match status" value="1"/>
</dbReference>
<comment type="similarity">
    <text evidence="1">Belongs to the SCO1/2 family.</text>
</comment>
<evidence type="ECO:0000313" key="6">
    <source>
        <dbReference type="Proteomes" id="UP001560685"/>
    </source>
</evidence>
<dbReference type="Pfam" id="PF02630">
    <property type="entry name" value="SCO1-SenC"/>
    <property type="match status" value="1"/>
</dbReference>
<keyword evidence="6" id="KW-1185">Reference proteome</keyword>
<name>A0ABV3Z2M5_9PROT</name>
<dbReference type="SUPFAM" id="SSF52833">
    <property type="entry name" value="Thioredoxin-like"/>
    <property type="match status" value="1"/>
</dbReference>
<feature type="domain" description="Thioredoxin" evidence="4">
    <location>
        <begin position="34"/>
        <end position="196"/>
    </location>
</feature>
<evidence type="ECO:0000256" key="1">
    <source>
        <dbReference type="ARBA" id="ARBA00010996"/>
    </source>
</evidence>
<dbReference type="InterPro" id="IPR013766">
    <property type="entry name" value="Thioredoxin_domain"/>
</dbReference>